<dbReference type="GO" id="GO:0016705">
    <property type="term" value="F:oxidoreductase activity, acting on paired donors, with incorporation or reduction of molecular oxygen"/>
    <property type="evidence" value="ECO:0007669"/>
    <property type="project" value="InterPro"/>
</dbReference>
<comment type="subcellular location">
    <subcellularLocation>
        <location evidence="1">Membrane</location>
    </subcellularLocation>
</comment>
<keyword evidence="7" id="KW-0560">Oxidoreductase</keyword>
<evidence type="ECO:0000256" key="7">
    <source>
        <dbReference type="ARBA" id="ARBA00023002"/>
    </source>
</evidence>
<keyword evidence="6" id="KW-1133">Transmembrane helix</keyword>
<evidence type="ECO:0000256" key="1">
    <source>
        <dbReference type="ARBA" id="ARBA00004370"/>
    </source>
</evidence>
<proteinExistence type="inferred from homology"/>
<dbReference type="PANTHER" id="PTHR47950:SF4">
    <property type="entry name" value="GERANIOL 8-HYDROXYLASE-LIKE"/>
    <property type="match status" value="1"/>
</dbReference>
<dbReference type="InterPro" id="IPR036396">
    <property type="entry name" value="Cyt_P450_sf"/>
</dbReference>
<evidence type="ECO:0000313" key="11">
    <source>
        <dbReference type="EMBL" id="CAI9101628.1"/>
    </source>
</evidence>
<dbReference type="Gene3D" id="1.10.630.10">
    <property type="entry name" value="Cytochrome P450"/>
    <property type="match status" value="1"/>
</dbReference>
<accession>A0AAV1D285</accession>
<name>A0AAV1D285_OLDCO</name>
<evidence type="ECO:0000256" key="6">
    <source>
        <dbReference type="ARBA" id="ARBA00022989"/>
    </source>
</evidence>
<evidence type="ECO:0000256" key="3">
    <source>
        <dbReference type="ARBA" id="ARBA00022617"/>
    </source>
</evidence>
<protein>
    <submittedName>
        <fullName evidence="11">OLC1v1038996C1</fullName>
    </submittedName>
</protein>
<evidence type="ECO:0000256" key="8">
    <source>
        <dbReference type="ARBA" id="ARBA00023004"/>
    </source>
</evidence>
<keyword evidence="10" id="KW-0472">Membrane</keyword>
<dbReference type="Pfam" id="PF00067">
    <property type="entry name" value="p450"/>
    <property type="match status" value="1"/>
</dbReference>
<keyword evidence="5" id="KW-0479">Metal-binding</keyword>
<dbReference type="PANTHER" id="PTHR47950">
    <property type="entry name" value="CYTOCHROME P450, FAMILY 76, SUBFAMILY C, POLYPEPTIDE 5-RELATED"/>
    <property type="match status" value="1"/>
</dbReference>
<dbReference type="InterPro" id="IPR001128">
    <property type="entry name" value="Cyt_P450"/>
</dbReference>
<dbReference type="GO" id="GO:0005506">
    <property type="term" value="F:iron ion binding"/>
    <property type="evidence" value="ECO:0007669"/>
    <property type="project" value="InterPro"/>
</dbReference>
<keyword evidence="8" id="KW-0408">Iron</keyword>
<evidence type="ECO:0000256" key="5">
    <source>
        <dbReference type="ARBA" id="ARBA00022723"/>
    </source>
</evidence>
<keyword evidence="9" id="KW-0503">Monooxygenase</keyword>
<dbReference type="EMBL" id="OX459121">
    <property type="protein sequence ID" value="CAI9101628.1"/>
    <property type="molecule type" value="Genomic_DNA"/>
</dbReference>
<keyword evidence="12" id="KW-1185">Reference proteome</keyword>
<sequence>MTISAQVVQYPMQLKHLTTTSSLWPGFQFRRSGEKSVQSVERKCFRRSGRDYVLRCCNSRKAVDIGEAAFITSLNLMSRMLFSSDFASYDTYSSQEIKNVVFAVSTCLGLPNLSDYFPVLESIDPQGIMRNSKPCCQSLFDIFDVIIKERLLARERSSETKKNDVLEALLDEHVKNDSEFSLDILKHLLFVSINSPSS</sequence>
<evidence type="ECO:0000313" key="12">
    <source>
        <dbReference type="Proteomes" id="UP001161247"/>
    </source>
</evidence>
<evidence type="ECO:0000256" key="10">
    <source>
        <dbReference type="ARBA" id="ARBA00023136"/>
    </source>
</evidence>
<evidence type="ECO:0000256" key="4">
    <source>
        <dbReference type="ARBA" id="ARBA00022692"/>
    </source>
</evidence>
<keyword evidence="3" id="KW-0349">Heme</keyword>
<reference evidence="11" key="1">
    <citation type="submission" date="2023-03" db="EMBL/GenBank/DDBJ databases">
        <authorList>
            <person name="Julca I."/>
        </authorList>
    </citation>
    <scope>NUCLEOTIDE SEQUENCE</scope>
</reference>
<comment type="similarity">
    <text evidence="2">Belongs to the cytochrome P450 family.</text>
</comment>
<dbReference type="GO" id="GO:0020037">
    <property type="term" value="F:heme binding"/>
    <property type="evidence" value="ECO:0007669"/>
    <property type="project" value="InterPro"/>
</dbReference>
<dbReference type="AlphaFoldDB" id="A0AAV1D285"/>
<evidence type="ECO:0000256" key="2">
    <source>
        <dbReference type="ARBA" id="ARBA00010617"/>
    </source>
</evidence>
<dbReference type="GO" id="GO:0016020">
    <property type="term" value="C:membrane"/>
    <property type="evidence" value="ECO:0007669"/>
    <property type="project" value="UniProtKB-SubCell"/>
</dbReference>
<organism evidence="11 12">
    <name type="scientific">Oldenlandia corymbosa var. corymbosa</name>
    <dbReference type="NCBI Taxonomy" id="529605"/>
    <lineage>
        <taxon>Eukaryota</taxon>
        <taxon>Viridiplantae</taxon>
        <taxon>Streptophyta</taxon>
        <taxon>Embryophyta</taxon>
        <taxon>Tracheophyta</taxon>
        <taxon>Spermatophyta</taxon>
        <taxon>Magnoliopsida</taxon>
        <taxon>eudicotyledons</taxon>
        <taxon>Gunneridae</taxon>
        <taxon>Pentapetalae</taxon>
        <taxon>asterids</taxon>
        <taxon>lamiids</taxon>
        <taxon>Gentianales</taxon>
        <taxon>Rubiaceae</taxon>
        <taxon>Rubioideae</taxon>
        <taxon>Spermacoceae</taxon>
        <taxon>Hedyotis-Oldenlandia complex</taxon>
        <taxon>Oldenlandia</taxon>
    </lineage>
</organism>
<dbReference type="SUPFAM" id="SSF48264">
    <property type="entry name" value="Cytochrome P450"/>
    <property type="match status" value="1"/>
</dbReference>
<dbReference type="Proteomes" id="UP001161247">
    <property type="component" value="Chromosome 4"/>
</dbReference>
<keyword evidence="4" id="KW-0812">Transmembrane</keyword>
<dbReference type="GO" id="GO:0004497">
    <property type="term" value="F:monooxygenase activity"/>
    <property type="evidence" value="ECO:0007669"/>
    <property type="project" value="UniProtKB-KW"/>
</dbReference>
<gene>
    <name evidence="11" type="ORF">OLC1_LOCUS11179</name>
</gene>
<evidence type="ECO:0000256" key="9">
    <source>
        <dbReference type="ARBA" id="ARBA00023033"/>
    </source>
</evidence>